<sequence>MRRLLWLGIGLAVGALVVRAVTKKAQAFTPQGLAASARDSAAGIAAGVRSFVDDVRDGMAEREAEIQAAFSDHLTLDEDLYPEGRQHG</sequence>
<evidence type="ECO:0000313" key="2">
    <source>
        <dbReference type="Proteomes" id="UP001589608"/>
    </source>
</evidence>
<comment type="caution">
    <text evidence="1">The sequence shown here is derived from an EMBL/GenBank/DDBJ whole genome shotgun (WGS) entry which is preliminary data.</text>
</comment>
<dbReference type="InterPro" id="IPR046165">
    <property type="entry name" value="DUF6167"/>
</dbReference>
<evidence type="ECO:0000313" key="1">
    <source>
        <dbReference type="EMBL" id="MFB9442019.1"/>
    </source>
</evidence>
<reference evidence="1 2" key="1">
    <citation type="submission" date="2024-09" db="EMBL/GenBank/DDBJ databases">
        <authorList>
            <person name="Sun Q."/>
            <person name="Mori K."/>
        </authorList>
    </citation>
    <scope>NUCLEOTIDE SEQUENCE [LARGE SCALE GENOMIC DNA]</scope>
    <source>
        <strain evidence="1 2">JCM 3307</strain>
    </source>
</reference>
<gene>
    <name evidence="1" type="ORF">ACFFTR_02820</name>
</gene>
<dbReference type="Pfam" id="PF19664">
    <property type="entry name" value="DUF6167"/>
    <property type="match status" value="1"/>
</dbReference>
<name>A0ABV5LZK0_9ACTN</name>
<dbReference type="RefSeq" id="WP_223095989.1">
    <property type="nucleotide sequence ID" value="NZ_CP061913.1"/>
</dbReference>
<protein>
    <submittedName>
        <fullName evidence="1">DUF6167 family protein</fullName>
    </submittedName>
</protein>
<dbReference type="Proteomes" id="UP001589608">
    <property type="component" value="Unassembled WGS sequence"/>
</dbReference>
<proteinExistence type="predicted"/>
<dbReference type="EMBL" id="JBHMCA010000011">
    <property type="protein sequence ID" value="MFB9442019.1"/>
    <property type="molecule type" value="Genomic_DNA"/>
</dbReference>
<accession>A0ABV5LZK0</accession>
<organism evidence="1 2">
    <name type="scientific">Dactylosporangium vinaceum</name>
    <dbReference type="NCBI Taxonomy" id="53362"/>
    <lineage>
        <taxon>Bacteria</taxon>
        <taxon>Bacillati</taxon>
        <taxon>Actinomycetota</taxon>
        <taxon>Actinomycetes</taxon>
        <taxon>Micromonosporales</taxon>
        <taxon>Micromonosporaceae</taxon>
        <taxon>Dactylosporangium</taxon>
    </lineage>
</organism>
<keyword evidence="2" id="KW-1185">Reference proteome</keyword>